<evidence type="ECO:0000259" key="1">
    <source>
        <dbReference type="Pfam" id="PF13391"/>
    </source>
</evidence>
<dbReference type="AlphaFoldDB" id="A0A848P8Z8"/>
<organism evidence="2 3">
    <name type="scientific">Ralstonia insidiosa</name>
    <dbReference type="NCBI Taxonomy" id="190721"/>
    <lineage>
        <taxon>Bacteria</taxon>
        <taxon>Pseudomonadati</taxon>
        <taxon>Pseudomonadota</taxon>
        <taxon>Betaproteobacteria</taxon>
        <taxon>Burkholderiales</taxon>
        <taxon>Burkholderiaceae</taxon>
        <taxon>Ralstonia</taxon>
    </lineage>
</organism>
<dbReference type="RefSeq" id="WP_169341918.1">
    <property type="nucleotide sequence ID" value="NZ_JABBZM010000042.1"/>
</dbReference>
<protein>
    <recommendedName>
        <fullName evidence="1">HNH nuclease domain-containing protein</fullName>
    </recommendedName>
</protein>
<proteinExistence type="predicted"/>
<name>A0A848P8Z8_9RALS</name>
<dbReference type="Pfam" id="PF13391">
    <property type="entry name" value="HNH_2"/>
    <property type="match status" value="1"/>
</dbReference>
<reference evidence="2 3" key="1">
    <citation type="submission" date="2020-04" db="EMBL/GenBank/DDBJ databases">
        <title>Ralstonia insidiosa genome sequencing and assembly.</title>
        <authorList>
            <person name="Martins R.C.R."/>
            <person name="Perdigao-Neto L.V."/>
            <person name="Levin A.S.S."/>
            <person name="Costa S.F."/>
        </authorList>
    </citation>
    <scope>NUCLEOTIDE SEQUENCE [LARGE SCALE GENOMIC DNA]</scope>
    <source>
        <strain evidence="2 3">5047</strain>
    </source>
</reference>
<dbReference type="InterPro" id="IPR003615">
    <property type="entry name" value="HNH_nuc"/>
</dbReference>
<accession>A0A848P8Z8</accession>
<evidence type="ECO:0000313" key="3">
    <source>
        <dbReference type="Proteomes" id="UP000575469"/>
    </source>
</evidence>
<comment type="caution">
    <text evidence="2">The sequence shown here is derived from an EMBL/GenBank/DDBJ whole genome shotgun (WGS) entry which is preliminary data.</text>
</comment>
<dbReference type="Proteomes" id="UP000575469">
    <property type="component" value="Unassembled WGS sequence"/>
</dbReference>
<dbReference type="EMBL" id="JABBZM010000042">
    <property type="protein sequence ID" value="NMV41937.1"/>
    <property type="molecule type" value="Genomic_DNA"/>
</dbReference>
<evidence type="ECO:0000313" key="2">
    <source>
        <dbReference type="EMBL" id="NMV41937.1"/>
    </source>
</evidence>
<sequence>MARIFAYHKTYEHGDFWHSYYWTKATRVQTGDILYVISGDRPRRPTYFLEGRYQVVSIDPPDNGVRKLNLRAEAQGPKPLSISAQAWFDNHEFHSLFTSGQSMNTVRPEYAERFDEMLRGSEDQPSLVADLHAIDNLDLDATEREILALARVGQGEFRANVIEAWGLGEVCAVTGARLRSLLVASHVLPWRDCATRSERLDGANGILLCAHVDRLFDQNLISFAADGEIMFGPTLQQDAEAVADLASLGVTAQARLNFVNLNPEAHERLAQHLDDHRAKLR</sequence>
<feature type="domain" description="HNH nuclease" evidence="1">
    <location>
        <begin position="171"/>
        <end position="223"/>
    </location>
</feature>
<gene>
    <name evidence="2" type="ORF">HGR00_28885</name>
</gene>